<dbReference type="KEGG" id="euz:DVS28_a1409"/>
<feature type="domain" description="HPP transmembrane region" evidence="2">
    <location>
        <begin position="42"/>
        <end position="190"/>
    </location>
</feature>
<dbReference type="EMBL" id="CP031165">
    <property type="protein sequence ID" value="AXV06108.1"/>
    <property type="molecule type" value="Genomic_DNA"/>
</dbReference>
<dbReference type="InterPro" id="IPR058581">
    <property type="entry name" value="TM_HPP"/>
</dbReference>
<keyword evidence="1" id="KW-0472">Membrane</keyword>
<keyword evidence="1" id="KW-1133">Transmembrane helix</keyword>
<dbReference type="RefSeq" id="WP_114590812.1">
    <property type="nucleotide sequence ID" value="NZ_CP031165.1"/>
</dbReference>
<gene>
    <name evidence="3" type="ORF">DVS28_a1409</name>
</gene>
<evidence type="ECO:0000256" key="1">
    <source>
        <dbReference type="SAM" id="Phobius"/>
    </source>
</evidence>
<evidence type="ECO:0000259" key="2">
    <source>
        <dbReference type="Pfam" id="PF04982"/>
    </source>
</evidence>
<reference evidence="3 4" key="1">
    <citation type="submission" date="2018-09" db="EMBL/GenBank/DDBJ databases">
        <title>Complete genome sequence of Euzebya sp. DY32-46 isolated from seawater of Pacific Ocean.</title>
        <authorList>
            <person name="Xu L."/>
            <person name="Wu Y.-H."/>
            <person name="Xu X.-W."/>
        </authorList>
    </citation>
    <scope>NUCLEOTIDE SEQUENCE [LARGE SCALE GENOMIC DNA]</scope>
    <source>
        <strain evidence="3 4">DY32-46</strain>
    </source>
</reference>
<sequence>MTEPAPHPFAPPPPPERAQPLEGLALEPLQRRFGAVPVLGAYALVNGLISIAVMTAAALVTGVPLVFPSLGPTAYLLFSDPLGAAAAPRNTILGHVIGVLAGWGSLAVFGLQNVGAADAMGATPGRIGAAAVSLAVTSGLMVWLRLPHPPAAATTLIVSLGILPRVDELVVLVLAVILLAAQGWIINRLAGVPVPLWSPRREPLVVRPGGMSG</sequence>
<evidence type="ECO:0000313" key="4">
    <source>
        <dbReference type="Proteomes" id="UP000264006"/>
    </source>
</evidence>
<feature type="transmembrane region" description="Helical" evidence="1">
    <location>
        <begin position="169"/>
        <end position="190"/>
    </location>
</feature>
<feature type="transmembrane region" description="Helical" evidence="1">
    <location>
        <begin position="127"/>
        <end position="146"/>
    </location>
</feature>
<dbReference type="Pfam" id="PF04982">
    <property type="entry name" value="TM_HPP"/>
    <property type="match status" value="1"/>
</dbReference>
<feature type="transmembrane region" description="Helical" evidence="1">
    <location>
        <begin position="92"/>
        <end position="115"/>
    </location>
</feature>
<dbReference type="OrthoDB" id="9811720at2"/>
<proteinExistence type="predicted"/>
<keyword evidence="4" id="KW-1185">Reference proteome</keyword>
<dbReference type="Proteomes" id="UP000264006">
    <property type="component" value="Chromosome"/>
</dbReference>
<keyword evidence="1" id="KW-0812">Transmembrane</keyword>
<accession>A0A346XV61</accession>
<dbReference type="AlphaFoldDB" id="A0A346XV61"/>
<feature type="transmembrane region" description="Helical" evidence="1">
    <location>
        <begin position="39"/>
        <end position="67"/>
    </location>
</feature>
<organism evidence="3 4">
    <name type="scientific">Euzebya pacifica</name>
    <dbReference type="NCBI Taxonomy" id="1608957"/>
    <lineage>
        <taxon>Bacteria</taxon>
        <taxon>Bacillati</taxon>
        <taxon>Actinomycetota</taxon>
        <taxon>Nitriliruptoria</taxon>
        <taxon>Euzebyales</taxon>
    </lineage>
</organism>
<protein>
    <recommendedName>
        <fullName evidence="2">HPP transmembrane region domain-containing protein</fullName>
    </recommendedName>
</protein>
<evidence type="ECO:0000313" key="3">
    <source>
        <dbReference type="EMBL" id="AXV06108.1"/>
    </source>
</evidence>
<name>A0A346XV61_9ACTN</name>